<accession>A0ABD3P638</accession>
<feature type="compositionally biased region" description="Gly residues" evidence="1">
    <location>
        <begin position="208"/>
        <end position="228"/>
    </location>
</feature>
<comment type="caution">
    <text evidence="2">The sequence shown here is derived from an EMBL/GenBank/DDBJ whole genome shotgun (WGS) entry which is preliminary data.</text>
</comment>
<organism evidence="2 3">
    <name type="scientific">Cyclotella cryptica</name>
    <dbReference type="NCBI Taxonomy" id="29204"/>
    <lineage>
        <taxon>Eukaryota</taxon>
        <taxon>Sar</taxon>
        <taxon>Stramenopiles</taxon>
        <taxon>Ochrophyta</taxon>
        <taxon>Bacillariophyta</taxon>
        <taxon>Coscinodiscophyceae</taxon>
        <taxon>Thalassiosirophycidae</taxon>
        <taxon>Stephanodiscales</taxon>
        <taxon>Stephanodiscaceae</taxon>
        <taxon>Cyclotella</taxon>
    </lineage>
</organism>
<dbReference type="EMBL" id="JABMIG020000253">
    <property type="protein sequence ID" value="KAL3783695.1"/>
    <property type="molecule type" value="Genomic_DNA"/>
</dbReference>
<evidence type="ECO:0000313" key="2">
    <source>
        <dbReference type="EMBL" id="KAL3783695.1"/>
    </source>
</evidence>
<dbReference type="Proteomes" id="UP001516023">
    <property type="component" value="Unassembled WGS sequence"/>
</dbReference>
<sequence length="305" mass="33445">MVAHGSHDMVLSAHGDICTKSSYVSTHCVSNRQTSIGLITSRGHQDHIIHCGASRTQPINIPRRPDTIPKPSRHTDKVPYTRYNNNDLQTTTDQIISHSVPAPLHPFLHHLRLSPTNLTTHTHPHTTPPRTQPHQSTIRTIIDDHPLPIPPRVHIPPPDTPTHTARRSISQGQRSPTQIQIRRTQMSQRRGMSGICRETRGVTIATRKGGGGGKWSHQAGGGSGGSGGGGTKYLELEAGRGEGVKVGDVVEIYFKVLKLGKRSYDGLSGEGTVVFSRGYGLEDDEKPLVITRLHSLWGKIVLFKH</sequence>
<evidence type="ECO:0000256" key="1">
    <source>
        <dbReference type="SAM" id="MobiDB-lite"/>
    </source>
</evidence>
<dbReference type="AlphaFoldDB" id="A0ABD3P638"/>
<feature type="region of interest" description="Disordered" evidence="1">
    <location>
        <begin position="205"/>
        <end position="228"/>
    </location>
</feature>
<feature type="region of interest" description="Disordered" evidence="1">
    <location>
        <begin position="57"/>
        <end position="81"/>
    </location>
</feature>
<keyword evidence="3" id="KW-1185">Reference proteome</keyword>
<feature type="region of interest" description="Disordered" evidence="1">
    <location>
        <begin position="155"/>
        <end position="193"/>
    </location>
</feature>
<evidence type="ECO:0008006" key="4">
    <source>
        <dbReference type="Google" id="ProtNLM"/>
    </source>
</evidence>
<gene>
    <name evidence="2" type="ORF">HJC23_000104</name>
</gene>
<protein>
    <recommendedName>
        <fullName evidence="4">Peptidylprolyl isomerase</fullName>
    </recommendedName>
</protein>
<reference evidence="2 3" key="1">
    <citation type="journal article" date="2020" name="G3 (Bethesda)">
        <title>Improved Reference Genome for Cyclotella cryptica CCMP332, a Model for Cell Wall Morphogenesis, Salinity Adaptation, and Lipid Production in Diatoms (Bacillariophyta).</title>
        <authorList>
            <person name="Roberts W.R."/>
            <person name="Downey K.M."/>
            <person name="Ruck E.C."/>
            <person name="Traller J.C."/>
            <person name="Alverson A.J."/>
        </authorList>
    </citation>
    <scope>NUCLEOTIDE SEQUENCE [LARGE SCALE GENOMIC DNA]</scope>
    <source>
        <strain evidence="2 3">CCMP332</strain>
    </source>
</reference>
<evidence type="ECO:0000313" key="3">
    <source>
        <dbReference type="Proteomes" id="UP001516023"/>
    </source>
</evidence>
<proteinExistence type="predicted"/>
<feature type="compositionally biased region" description="Basic and acidic residues" evidence="1">
    <location>
        <begin position="63"/>
        <end position="79"/>
    </location>
</feature>
<feature type="compositionally biased region" description="Polar residues" evidence="1">
    <location>
        <begin position="167"/>
        <end position="190"/>
    </location>
</feature>
<name>A0ABD3P638_9STRA</name>